<feature type="compositionally biased region" description="Polar residues" evidence="5">
    <location>
        <begin position="340"/>
        <end position="349"/>
    </location>
</feature>
<dbReference type="Gene3D" id="2.170.210.10">
    <property type="entry name" value="DNA double-strand break repair and VJ recombination XRCC4, N-terminal"/>
    <property type="match status" value="1"/>
</dbReference>
<evidence type="ECO:0000256" key="2">
    <source>
        <dbReference type="ARBA" id="ARBA00022763"/>
    </source>
</evidence>
<reference evidence="7 8" key="1">
    <citation type="journal article" date="2019" name="Nat. Ecol. Evol.">
        <title>Megaphylogeny resolves global patterns of mushroom evolution.</title>
        <authorList>
            <person name="Varga T."/>
            <person name="Krizsan K."/>
            <person name="Foldi C."/>
            <person name="Dima B."/>
            <person name="Sanchez-Garcia M."/>
            <person name="Sanchez-Ramirez S."/>
            <person name="Szollosi G.J."/>
            <person name="Szarkandi J.G."/>
            <person name="Papp V."/>
            <person name="Albert L."/>
            <person name="Andreopoulos W."/>
            <person name="Angelini C."/>
            <person name="Antonin V."/>
            <person name="Barry K.W."/>
            <person name="Bougher N.L."/>
            <person name="Buchanan P."/>
            <person name="Buyck B."/>
            <person name="Bense V."/>
            <person name="Catcheside P."/>
            <person name="Chovatia M."/>
            <person name="Cooper J."/>
            <person name="Damon W."/>
            <person name="Desjardin D."/>
            <person name="Finy P."/>
            <person name="Geml J."/>
            <person name="Haridas S."/>
            <person name="Hughes K."/>
            <person name="Justo A."/>
            <person name="Karasinski D."/>
            <person name="Kautmanova I."/>
            <person name="Kiss B."/>
            <person name="Kocsube S."/>
            <person name="Kotiranta H."/>
            <person name="LaButti K.M."/>
            <person name="Lechner B.E."/>
            <person name="Liimatainen K."/>
            <person name="Lipzen A."/>
            <person name="Lukacs Z."/>
            <person name="Mihaltcheva S."/>
            <person name="Morgado L.N."/>
            <person name="Niskanen T."/>
            <person name="Noordeloos M.E."/>
            <person name="Ohm R.A."/>
            <person name="Ortiz-Santana B."/>
            <person name="Ovrebo C."/>
            <person name="Racz N."/>
            <person name="Riley R."/>
            <person name="Savchenko A."/>
            <person name="Shiryaev A."/>
            <person name="Soop K."/>
            <person name="Spirin V."/>
            <person name="Szebenyi C."/>
            <person name="Tomsovsky M."/>
            <person name="Tulloss R.E."/>
            <person name="Uehling J."/>
            <person name="Grigoriev I.V."/>
            <person name="Vagvolgyi C."/>
            <person name="Papp T."/>
            <person name="Martin F.M."/>
            <person name="Miettinen O."/>
            <person name="Hibbett D.S."/>
            <person name="Nagy L.G."/>
        </authorList>
    </citation>
    <scope>NUCLEOTIDE SEQUENCE [LARGE SCALE GENOMIC DNA]</scope>
    <source>
        <strain evidence="7 8">FP101781</strain>
    </source>
</reference>
<keyword evidence="8" id="KW-1185">Reference proteome</keyword>
<keyword evidence="3" id="KW-0234">DNA repair</keyword>
<accession>A0A4Y7TKC6</accession>
<feature type="compositionally biased region" description="Basic residues" evidence="5">
    <location>
        <begin position="401"/>
        <end position="414"/>
    </location>
</feature>
<dbReference type="OrthoDB" id="3184250at2759"/>
<sequence>MEPLTEELLKDLLSEEWLVKVDNIKSIPYLIKFHHSSMDLSSMVLITDTKSVWAEVLDGKQFARRWRFLNSNSPAPYDDQGDEDAWRESSLELLSNAHTLGAISEMPFEVVDSNFSDFAFELSSSNLGFKWRWETNSVGHKHAAEILSKQLIMPLISLNHIAISSPDALSGMADSELEQAVDKVGRTGRRAPHNHVKNVLSKTRTATMLRRITAVFNLIPNLPPIFSIAEKPDLQPKAVEQPPPIPEQSNPRRSAAAAKSPVKNALRRTRSPSPSPPKVSTPTPVKSASSKGKAPEPEALVDGSETEDETDEETNKPAAKASPPNQSSAKTTKGHDTEMRSPSPTRTTARSNPPSSKRPSPTVDDSDESAPKPTESQKKQKVASSDGSDSDAKPSQPVVRRGARQPVKRGGKRF</sequence>
<feature type="compositionally biased region" description="Low complexity" evidence="5">
    <location>
        <begin position="350"/>
        <end position="361"/>
    </location>
</feature>
<dbReference type="AlphaFoldDB" id="A0A4Y7TKC6"/>
<keyword evidence="2" id="KW-0227">DNA damage</keyword>
<name>A0A4Y7TKC6_COPMI</name>
<comment type="caution">
    <text evidence="7">The sequence shown here is derived from an EMBL/GenBank/DDBJ whole genome shotgun (WGS) entry which is preliminary data.</text>
</comment>
<dbReference type="Proteomes" id="UP000298030">
    <property type="component" value="Unassembled WGS sequence"/>
</dbReference>
<proteinExistence type="predicted"/>
<dbReference type="InterPro" id="IPR038051">
    <property type="entry name" value="XRCC4-like_N_sf"/>
</dbReference>
<organism evidence="7 8">
    <name type="scientific">Coprinellus micaceus</name>
    <name type="common">Glistening ink-cap mushroom</name>
    <name type="synonym">Coprinus micaceus</name>
    <dbReference type="NCBI Taxonomy" id="71717"/>
    <lineage>
        <taxon>Eukaryota</taxon>
        <taxon>Fungi</taxon>
        <taxon>Dikarya</taxon>
        <taxon>Basidiomycota</taxon>
        <taxon>Agaricomycotina</taxon>
        <taxon>Agaricomycetes</taxon>
        <taxon>Agaricomycetidae</taxon>
        <taxon>Agaricales</taxon>
        <taxon>Agaricineae</taxon>
        <taxon>Psathyrellaceae</taxon>
        <taxon>Coprinellus</taxon>
    </lineage>
</organism>
<evidence type="ECO:0000256" key="5">
    <source>
        <dbReference type="SAM" id="MobiDB-lite"/>
    </source>
</evidence>
<dbReference type="EMBL" id="QPFP01000009">
    <property type="protein sequence ID" value="TEB34645.1"/>
    <property type="molecule type" value="Genomic_DNA"/>
</dbReference>
<keyword evidence="4" id="KW-0539">Nucleus</keyword>
<evidence type="ECO:0000313" key="7">
    <source>
        <dbReference type="EMBL" id="TEB34645.1"/>
    </source>
</evidence>
<evidence type="ECO:0000256" key="1">
    <source>
        <dbReference type="ARBA" id="ARBA00004123"/>
    </source>
</evidence>
<feature type="domain" description="XLF-like N-terminal" evidence="6">
    <location>
        <begin position="17"/>
        <end position="135"/>
    </location>
</feature>
<evidence type="ECO:0000256" key="3">
    <source>
        <dbReference type="ARBA" id="ARBA00023204"/>
    </source>
</evidence>
<dbReference type="InterPro" id="IPR015381">
    <property type="entry name" value="XLF-like_N"/>
</dbReference>
<gene>
    <name evidence="7" type="ORF">FA13DRAFT_1729301</name>
</gene>
<dbReference type="GO" id="GO:0006303">
    <property type="term" value="P:double-strand break repair via nonhomologous end joining"/>
    <property type="evidence" value="ECO:0007669"/>
    <property type="project" value="UniProtKB-ARBA"/>
</dbReference>
<dbReference type="Pfam" id="PF09302">
    <property type="entry name" value="XLF"/>
    <property type="match status" value="1"/>
</dbReference>
<evidence type="ECO:0000313" key="8">
    <source>
        <dbReference type="Proteomes" id="UP000298030"/>
    </source>
</evidence>
<feature type="region of interest" description="Disordered" evidence="5">
    <location>
        <begin position="236"/>
        <end position="414"/>
    </location>
</feature>
<comment type="subcellular location">
    <subcellularLocation>
        <location evidence="1">Nucleus</location>
    </subcellularLocation>
</comment>
<evidence type="ECO:0000256" key="4">
    <source>
        <dbReference type="ARBA" id="ARBA00023242"/>
    </source>
</evidence>
<dbReference type="GO" id="GO:0005634">
    <property type="term" value="C:nucleus"/>
    <property type="evidence" value="ECO:0007669"/>
    <property type="project" value="UniProtKB-SubCell"/>
</dbReference>
<protein>
    <recommendedName>
        <fullName evidence="6">XLF-like N-terminal domain-containing protein</fullName>
    </recommendedName>
</protein>
<evidence type="ECO:0000259" key="6">
    <source>
        <dbReference type="Pfam" id="PF09302"/>
    </source>
</evidence>